<name>A0A3N4UN71_9RHOB</name>
<accession>A0A3N4UN71</accession>
<organism evidence="1 2">
    <name type="scientific">Pacificibacter maritimus</name>
    <dbReference type="NCBI Taxonomy" id="762213"/>
    <lineage>
        <taxon>Bacteria</taxon>
        <taxon>Pseudomonadati</taxon>
        <taxon>Pseudomonadota</taxon>
        <taxon>Alphaproteobacteria</taxon>
        <taxon>Rhodobacterales</taxon>
        <taxon>Roseobacteraceae</taxon>
        <taxon>Pacificibacter</taxon>
    </lineage>
</organism>
<proteinExistence type="predicted"/>
<dbReference type="Proteomes" id="UP000269689">
    <property type="component" value="Unassembled WGS sequence"/>
</dbReference>
<keyword evidence="2" id="KW-1185">Reference proteome</keyword>
<comment type="caution">
    <text evidence="1">The sequence shown here is derived from an EMBL/GenBank/DDBJ whole genome shotgun (WGS) entry which is preliminary data.</text>
</comment>
<evidence type="ECO:0000313" key="1">
    <source>
        <dbReference type="EMBL" id="RPE72106.1"/>
    </source>
</evidence>
<dbReference type="AlphaFoldDB" id="A0A3N4UN71"/>
<sequence>MIKSLGLILPALIPSWRFFSTITPSVRIEYVITQLDALTNADWQEFRPRATQLTSSAVIKRLLWNPHWNETLFLVTCAERLISAPSQHSIDEINTRLLRQLTATPRPPAPSQYLYFRLAFWERQGIELTKTIEYVSEGTPIGGAVNDL</sequence>
<gene>
    <name evidence="1" type="ORF">EDD53_1249</name>
</gene>
<protein>
    <submittedName>
        <fullName evidence="1">Uncharacterized protein</fullName>
    </submittedName>
</protein>
<dbReference type="EMBL" id="RKQK01000001">
    <property type="protein sequence ID" value="RPE72106.1"/>
    <property type="molecule type" value="Genomic_DNA"/>
</dbReference>
<evidence type="ECO:0000313" key="2">
    <source>
        <dbReference type="Proteomes" id="UP000269689"/>
    </source>
</evidence>
<reference evidence="1 2" key="1">
    <citation type="submission" date="2018-11" db="EMBL/GenBank/DDBJ databases">
        <title>Genomic Encyclopedia of Type Strains, Phase IV (KMG-IV): sequencing the most valuable type-strain genomes for metagenomic binning, comparative biology and taxonomic classification.</title>
        <authorList>
            <person name="Goeker M."/>
        </authorList>
    </citation>
    <scope>NUCLEOTIDE SEQUENCE [LARGE SCALE GENOMIC DNA]</scope>
    <source>
        <strain evidence="1 2">DSM 104731</strain>
    </source>
</reference>